<dbReference type="OrthoDB" id="10446130at2759"/>
<keyword evidence="1" id="KW-0472">Membrane</keyword>
<organism evidence="2 3">
    <name type="scientific">Aspergillus pseudotamarii</name>
    <dbReference type="NCBI Taxonomy" id="132259"/>
    <lineage>
        <taxon>Eukaryota</taxon>
        <taxon>Fungi</taxon>
        <taxon>Dikarya</taxon>
        <taxon>Ascomycota</taxon>
        <taxon>Pezizomycotina</taxon>
        <taxon>Eurotiomycetes</taxon>
        <taxon>Eurotiomycetidae</taxon>
        <taxon>Eurotiales</taxon>
        <taxon>Aspergillaceae</taxon>
        <taxon>Aspergillus</taxon>
        <taxon>Aspergillus subgen. Circumdati</taxon>
    </lineage>
</organism>
<sequence length="77" mass="8789">MCIGCNATSANCDSLFQLPPFCRSWCLYLFLLLSTLFPFSSFPILFSARGEGDQYYGNLAFRQPHRLRRTTDSPSIQ</sequence>
<evidence type="ECO:0000313" key="2">
    <source>
        <dbReference type="EMBL" id="KAE8143338.1"/>
    </source>
</evidence>
<keyword evidence="1" id="KW-1133">Transmembrane helix</keyword>
<keyword evidence="3" id="KW-1185">Reference proteome</keyword>
<evidence type="ECO:0000256" key="1">
    <source>
        <dbReference type="SAM" id="Phobius"/>
    </source>
</evidence>
<gene>
    <name evidence="2" type="ORF">BDV38DRAFT_233492</name>
</gene>
<dbReference type="AlphaFoldDB" id="A0A5N6TAD6"/>
<evidence type="ECO:0000313" key="3">
    <source>
        <dbReference type="Proteomes" id="UP000325672"/>
    </source>
</evidence>
<proteinExistence type="predicted"/>
<protein>
    <submittedName>
        <fullName evidence="2">Uncharacterized protein</fullName>
    </submittedName>
</protein>
<dbReference type="EMBL" id="ML743552">
    <property type="protein sequence ID" value="KAE8143338.1"/>
    <property type="molecule type" value="Genomic_DNA"/>
</dbReference>
<dbReference type="GeneID" id="43637337"/>
<keyword evidence="1" id="KW-0812">Transmembrane</keyword>
<name>A0A5N6TAD6_ASPPS</name>
<dbReference type="RefSeq" id="XP_031919401.1">
    <property type="nucleotide sequence ID" value="XM_032053127.1"/>
</dbReference>
<reference evidence="2 3" key="1">
    <citation type="submission" date="2019-04" db="EMBL/GenBank/DDBJ databases">
        <title>Friends and foes A comparative genomics study of 23 Aspergillus species from section Flavi.</title>
        <authorList>
            <consortium name="DOE Joint Genome Institute"/>
            <person name="Kjaerbolling I."/>
            <person name="Vesth T."/>
            <person name="Frisvad J.C."/>
            <person name="Nybo J.L."/>
            <person name="Theobald S."/>
            <person name="Kildgaard S."/>
            <person name="Isbrandt T."/>
            <person name="Kuo A."/>
            <person name="Sato A."/>
            <person name="Lyhne E.K."/>
            <person name="Kogle M.E."/>
            <person name="Wiebenga A."/>
            <person name="Kun R.S."/>
            <person name="Lubbers R.J."/>
            <person name="Makela M.R."/>
            <person name="Barry K."/>
            <person name="Chovatia M."/>
            <person name="Clum A."/>
            <person name="Daum C."/>
            <person name="Haridas S."/>
            <person name="He G."/>
            <person name="LaButti K."/>
            <person name="Lipzen A."/>
            <person name="Mondo S."/>
            <person name="Riley R."/>
            <person name="Salamov A."/>
            <person name="Simmons B.A."/>
            <person name="Magnuson J.K."/>
            <person name="Henrissat B."/>
            <person name="Mortensen U.H."/>
            <person name="Larsen T.O."/>
            <person name="Devries R.P."/>
            <person name="Grigoriev I.V."/>
            <person name="Machida M."/>
            <person name="Baker S.E."/>
            <person name="Andersen M.R."/>
        </authorList>
    </citation>
    <scope>NUCLEOTIDE SEQUENCE [LARGE SCALE GENOMIC DNA]</scope>
    <source>
        <strain evidence="2 3">CBS 117625</strain>
    </source>
</reference>
<feature type="transmembrane region" description="Helical" evidence="1">
    <location>
        <begin position="27"/>
        <end position="46"/>
    </location>
</feature>
<accession>A0A5N6TAD6</accession>
<dbReference type="Proteomes" id="UP000325672">
    <property type="component" value="Unassembled WGS sequence"/>
</dbReference>